<organism evidence="2 3">
    <name type="scientific">Pleurostoma richardsiae</name>
    <dbReference type="NCBI Taxonomy" id="41990"/>
    <lineage>
        <taxon>Eukaryota</taxon>
        <taxon>Fungi</taxon>
        <taxon>Dikarya</taxon>
        <taxon>Ascomycota</taxon>
        <taxon>Pezizomycotina</taxon>
        <taxon>Sordariomycetes</taxon>
        <taxon>Sordariomycetidae</taxon>
        <taxon>Calosphaeriales</taxon>
        <taxon>Pleurostomataceae</taxon>
        <taxon>Pleurostoma</taxon>
    </lineage>
</organism>
<accession>A0AA38R880</accession>
<feature type="transmembrane region" description="Helical" evidence="1">
    <location>
        <begin position="12"/>
        <end position="33"/>
    </location>
</feature>
<keyword evidence="3" id="KW-1185">Reference proteome</keyword>
<gene>
    <name evidence="2" type="ORF">NKR23_g11207</name>
</gene>
<keyword evidence="1" id="KW-0472">Membrane</keyword>
<evidence type="ECO:0000313" key="3">
    <source>
        <dbReference type="Proteomes" id="UP001174694"/>
    </source>
</evidence>
<dbReference type="AlphaFoldDB" id="A0AA38R880"/>
<keyword evidence="1" id="KW-1133">Transmembrane helix</keyword>
<evidence type="ECO:0000256" key="1">
    <source>
        <dbReference type="SAM" id="Phobius"/>
    </source>
</evidence>
<evidence type="ECO:0000313" key="2">
    <source>
        <dbReference type="EMBL" id="KAJ9132429.1"/>
    </source>
</evidence>
<dbReference type="EMBL" id="JANBVO010000057">
    <property type="protein sequence ID" value="KAJ9132429.1"/>
    <property type="molecule type" value="Genomic_DNA"/>
</dbReference>
<reference evidence="2" key="1">
    <citation type="submission" date="2022-07" db="EMBL/GenBank/DDBJ databases">
        <title>Fungi with potential for degradation of polypropylene.</title>
        <authorList>
            <person name="Gostincar C."/>
        </authorList>
    </citation>
    <scope>NUCLEOTIDE SEQUENCE</scope>
    <source>
        <strain evidence="2">EXF-13308</strain>
    </source>
</reference>
<dbReference type="Proteomes" id="UP001174694">
    <property type="component" value="Unassembled WGS sequence"/>
</dbReference>
<comment type="caution">
    <text evidence="2">The sequence shown here is derived from an EMBL/GenBank/DDBJ whole genome shotgun (WGS) entry which is preliminary data.</text>
</comment>
<sequence length="134" mass="15042">MELFSNRYKLVIHIIQMVLIVTVLILSVVRLLTRPPGAPRTRANTMALGMSAKSLVIMLYEVLSEHVRAFKKWASLKAYVILNGLEIAFWGAVAFMMIQANTKFCVGTNCVLSWIVVVLSMILSTFASYMTILE</sequence>
<keyword evidence="1" id="KW-0812">Transmembrane</keyword>
<feature type="transmembrane region" description="Helical" evidence="1">
    <location>
        <begin position="110"/>
        <end position="132"/>
    </location>
</feature>
<name>A0AA38R880_9PEZI</name>
<proteinExistence type="predicted"/>
<protein>
    <submittedName>
        <fullName evidence="2">Uncharacterized protein</fullName>
    </submittedName>
</protein>
<feature type="transmembrane region" description="Helical" evidence="1">
    <location>
        <begin position="78"/>
        <end position="98"/>
    </location>
</feature>